<dbReference type="InterPro" id="IPR057326">
    <property type="entry name" value="KR_dom"/>
</dbReference>
<dbReference type="GO" id="GO:0006633">
    <property type="term" value="P:fatty acid biosynthetic process"/>
    <property type="evidence" value="ECO:0007669"/>
    <property type="project" value="TreeGrafter"/>
</dbReference>
<dbReference type="InterPro" id="IPR013968">
    <property type="entry name" value="PKS_KR"/>
</dbReference>
<dbReference type="Pfam" id="PF00698">
    <property type="entry name" value="Acyl_transf_1"/>
    <property type="match status" value="1"/>
</dbReference>
<protein>
    <submittedName>
        <fullName evidence="9">Beta ketoacyl-acyl carrier protein synthase</fullName>
    </submittedName>
</protein>
<dbReference type="GO" id="GO:0004312">
    <property type="term" value="F:fatty acid synthase activity"/>
    <property type="evidence" value="ECO:0007669"/>
    <property type="project" value="TreeGrafter"/>
</dbReference>
<dbReference type="SMART" id="SM00825">
    <property type="entry name" value="PKS_KS"/>
    <property type="match status" value="1"/>
</dbReference>
<dbReference type="SUPFAM" id="SSF54637">
    <property type="entry name" value="Thioesterase/thiol ester dehydrase-isomerase"/>
    <property type="match status" value="1"/>
</dbReference>
<dbReference type="SMART" id="SM00827">
    <property type="entry name" value="PKS_AT"/>
    <property type="match status" value="1"/>
</dbReference>
<dbReference type="InterPro" id="IPR014030">
    <property type="entry name" value="Ketoacyl_synth_N"/>
</dbReference>
<dbReference type="Pfam" id="PF08659">
    <property type="entry name" value="KR"/>
    <property type="match status" value="1"/>
</dbReference>
<name>A0AAV3XI40_9CYAN</name>
<keyword evidence="10" id="KW-1185">Reference proteome</keyword>
<dbReference type="PANTHER" id="PTHR43775">
    <property type="entry name" value="FATTY ACID SYNTHASE"/>
    <property type="match status" value="1"/>
</dbReference>
<dbReference type="SUPFAM" id="SSF53901">
    <property type="entry name" value="Thiolase-like"/>
    <property type="match status" value="1"/>
</dbReference>
<dbReference type="Gene3D" id="3.40.47.10">
    <property type="match status" value="1"/>
</dbReference>
<feature type="active site" description="Proton acceptor; for dehydratase activity" evidence="4">
    <location>
        <position position="1529"/>
    </location>
</feature>
<dbReference type="InterPro" id="IPR036736">
    <property type="entry name" value="ACP-like_sf"/>
</dbReference>
<dbReference type="SUPFAM" id="SSF47336">
    <property type="entry name" value="ACP-like"/>
    <property type="match status" value="1"/>
</dbReference>
<evidence type="ECO:0000313" key="10">
    <source>
        <dbReference type="Proteomes" id="UP001050975"/>
    </source>
</evidence>
<dbReference type="PROSITE" id="PS52004">
    <property type="entry name" value="KS3_2"/>
    <property type="match status" value="1"/>
</dbReference>
<dbReference type="InterPro" id="IPR029069">
    <property type="entry name" value="HotDog_dom_sf"/>
</dbReference>
<dbReference type="CDD" id="cd00833">
    <property type="entry name" value="PKS"/>
    <property type="match status" value="1"/>
</dbReference>
<dbReference type="InterPro" id="IPR020841">
    <property type="entry name" value="PKS_Beta-ketoAc_synthase_dom"/>
</dbReference>
<dbReference type="RefSeq" id="WP_226588779.1">
    <property type="nucleotide sequence ID" value="NZ_BLAY01000142.1"/>
</dbReference>
<evidence type="ECO:0000313" key="9">
    <source>
        <dbReference type="EMBL" id="GET41973.1"/>
    </source>
</evidence>
<dbReference type="SMART" id="SM00822">
    <property type="entry name" value="PKS_KR"/>
    <property type="match status" value="1"/>
</dbReference>
<dbReference type="SUPFAM" id="SSF51735">
    <property type="entry name" value="NAD(P)-binding Rossmann-fold domains"/>
    <property type="match status" value="1"/>
</dbReference>
<dbReference type="SUPFAM" id="SSF52151">
    <property type="entry name" value="FabD/lysophospholipase-like"/>
    <property type="match status" value="1"/>
</dbReference>
<accession>A0AAV3XI40</accession>
<proteinExistence type="predicted"/>
<reference evidence="9" key="1">
    <citation type="submission" date="2019-10" db="EMBL/GenBank/DDBJ databases">
        <title>Draft genome sequece of Microseira wollei NIES-4236.</title>
        <authorList>
            <person name="Yamaguchi H."/>
            <person name="Suzuki S."/>
            <person name="Kawachi M."/>
        </authorList>
    </citation>
    <scope>NUCLEOTIDE SEQUENCE</scope>
    <source>
        <strain evidence="9">NIES-4236</strain>
    </source>
</reference>
<dbReference type="InterPro" id="IPR050091">
    <property type="entry name" value="PKS_NRPS_Biosynth_Enz"/>
</dbReference>
<feature type="domain" description="Ketosynthase family 3 (KS3)" evidence="7">
    <location>
        <begin position="2"/>
        <end position="464"/>
    </location>
</feature>
<dbReference type="InterPro" id="IPR016039">
    <property type="entry name" value="Thiolase-like"/>
</dbReference>
<feature type="region of interest" description="C-terminal hotdog fold" evidence="4">
    <location>
        <begin position="1661"/>
        <end position="1805"/>
    </location>
</feature>
<evidence type="ECO:0000259" key="6">
    <source>
        <dbReference type="PROSITE" id="PS50075"/>
    </source>
</evidence>
<dbReference type="Gene3D" id="3.40.50.720">
    <property type="entry name" value="NAD(P)-binding Rossmann-like Domain"/>
    <property type="match status" value="1"/>
</dbReference>
<dbReference type="SUPFAM" id="SSF55048">
    <property type="entry name" value="Probable ACP-binding domain of malonyl-CoA ACP transacylase"/>
    <property type="match status" value="1"/>
</dbReference>
<dbReference type="InterPro" id="IPR049551">
    <property type="entry name" value="PKS_DH_C"/>
</dbReference>
<dbReference type="CDD" id="cd08953">
    <property type="entry name" value="KR_2_SDR_x"/>
    <property type="match status" value="1"/>
</dbReference>
<dbReference type="InterPro" id="IPR042104">
    <property type="entry name" value="PKS_dehydratase_sf"/>
</dbReference>
<dbReference type="Pfam" id="PF14765">
    <property type="entry name" value="PS-DH"/>
    <property type="match status" value="1"/>
</dbReference>
<feature type="compositionally biased region" description="Basic and acidic residues" evidence="5">
    <location>
        <begin position="922"/>
        <end position="934"/>
    </location>
</feature>
<dbReference type="InterPro" id="IPR009081">
    <property type="entry name" value="PP-bd_ACP"/>
</dbReference>
<dbReference type="EMBL" id="BLAY01000142">
    <property type="protein sequence ID" value="GET41973.1"/>
    <property type="molecule type" value="Genomic_DNA"/>
</dbReference>
<dbReference type="PROSITE" id="PS50075">
    <property type="entry name" value="CARRIER"/>
    <property type="match status" value="1"/>
</dbReference>
<dbReference type="InterPro" id="IPR049900">
    <property type="entry name" value="PKS_mFAS_DH"/>
</dbReference>
<keyword evidence="1" id="KW-0596">Phosphopantetheine</keyword>
<feature type="active site" description="Proton donor; for dehydratase activity" evidence="4">
    <location>
        <position position="1721"/>
    </location>
</feature>
<evidence type="ECO:0000256" key="4">
    <source>
        <dbReference type="PROSITE-ProRule" id="PRU01363"/>
    </source>
</evidence>
<sequence length="2003" mass="216433">MHSTIAIIGMACCYPDARSPRELWENVLAQRRAFRQIPRERLSLDDYFSSERTAPDAIYSQEAALIEGYEFDRAKFRVAGSTYRSADLAHWLALDVAAQALADAGFSDGQDLPRETTGVLLGNTLAGEFSRANSLRLRWPYVRRILEAKLLEQGMPEQERRAFLRDLEAHYKDSFPPIGEESLAGNLSNTIAGRICNHFDLKGGGYVVDGACSSSLLAVANACSALVAGDLDVALAGGVDLSLDPFELVGFAKVGALAEGEMWVYDRRSAGFIPGEGCGFIVLMRYEEALAQQRRIYSLIRGWGISSDGNGGITRPEVEGQLLAIQRAYQRAGFGLDTVGYLEGHGTGTRVGDTAELTALSRAREEAFRGTSRQSAVIGSVKANIGHTKAAAGMAGLIKATMAVYSQILPPNTACEQPHSQLTEDNPHLKPLKQGQLWPELTPLRAGVSAMGFGGINTHVVLEGVTAIRRQTLTPPEQTLLSSAQDAELILLGAENEGELQQKVQHLLTIAPRLSRAEVGDLAAELARGLTPSMPCRAAIVTAHPQELTQHLETLSSWLSEGEKPEAESRSQNSSLFLSRSLKVPRIGFLFPGQAAAVYLDGGAWERRFPGLKELYQQADLPLEGDTKSTAVAQPAIVTASAAGLRLLEQLDINAEVAVGHSLGELCALHWAQGMDVAALIRLAKFRGKAMADLSSSSGAMASIGASAQAVRGLLKGKVVAIAGFNSPQQTVISGDRSVVLAAMERAQVQGWRTVELPVSHAFHSPLVADAAQPLAQYLARQMFSPLCRRVVSTVTGLTLEADEDLRELLVRQITTPVHFQEAATTAAKDLDLLIEVGPGRILSGLCQDFLGVRSISLDAGGPSIKGLLQAAGAAFALGVPIKHLSLYASRFTRPFNLDWHPQFFANPCELAPVGATTKQQIDNREQETEDRGLESSSLAFNGTLPLPSPLECVRQLVAHRVELPPASVKDDHRLLSDLHLNSITVGQLVAEAARMLNLSPPMSPTDYADATVAEIAQALEHLSEIGNSAPVEDDRQVPSGVDSWIRTFTVEWVERPLLSKVIQQNSAVSRQPSAFKIIAPAEYPLAGALEQAFTDCEGSGVVACLPPNPDESHIDVLLQAAQALIKTRSSLSEEGDKIPTLFVLVQHGGGAASFARTFYLENPKITTCVVDLPLEHPQATAWVVAEAQAAQGYWEAYYDATGIRHSPVLRLFPLPVERRNPKSKTRPQNGLRSRSISDRKGQQNLKSADVLLVTGGGKGIAAECALALAQDTGVRLALLGRSQPENDAELSNNLARMQALGIQVQYLSVDVTDAQAVRTAVSHIEAELGTITAILHGAGVNNPKLIKTLDKNDFLSTQAPKVQGLRHLLAAINPEKLRILVAFGSIIGRTGLPGEADYAVANEWLGRLVDQFKAQYSHCHCLTLDWSVWSGAGMGERLGRIDALMQQGITPISPDTGIGILRRLMGQSLPVTSVVVTGRFGEPPTLKVERPELPFLRFLEKPRAYYRGVELIVDAELSTDTDPYLNDHIYEGERIFPGVMGLEAMAQVAMALLETSEIPVFEDVQFHRPVVVAETSPLKIRLAALVRESGKVEVVLRSEQTGFAVEHFRATLSKAGGKGQATKNPIPNPIPPTPLKKGESQIGETQLPHAAGICLQQNGNPNPFDPKQALYGNLLFHRGRFQRLREYRHLRATECIAEIEIDPIAPWFSRYLPTELVLGDPGARDAVIHALQACVPHATLLPVGVERLKIYRLATSETCLVVAKERQRSGDTFIYDLQVLTPDGEVLEQWEGLTLQIVQVRDTRQAWVASLLAPYLERQIREFIPTADVAISIDSDGTVERRVRSDRALLVGQEAMLTRRPDGKPELTNGKAVSVAHAGDLTLVVTGSGSLGCDVESVVSRSVAVWRDLLGGERFALAEAIASQAQEGLDTAATRVWTASECLKKAGATVNAPLTLVKAADLEVWLESGEMAIGTFAVCVGQAENQLNFAVLTKQRIVTGKA</sequence>
<dbReference type="InterPro" id="IPR016036">
    <property type="entry name" value="Malonyl_transacylase_ACP-bd"/>
</dbReference>
<dbReference type="Pfam" id="PF21089">
    <property type="entry name" value="PKS_DH_N"/>
    <property type="match status" value="1"/>
</dbReference>
<feature type="region of interest" description="Disordered" evidence="5">
    <location>
        <begin position="1216"/>
        <end position="1243"/>
    </location>
</feature>
<comment type="caution">
    <text evidence="9">The sequence shown here is derived from an EMBL/GenBank/DDBJ whole genome shotgun (WGS) entry which is preliminary data.</text>
</comment>
<feature type="region of interest" description="N-terminal hotdog fold" evidence="4">
    <location>
        <begin position="1497"/>
        <end position="1634"/>
    </location>
</feature>
<feature type="domain" description="PKS/mFAS DH" evidence="8">
    <location>
        <begin position="1497"/>
        <end position="1805"/>
    </location>
</feature>
<feature type="region of interest" description="Disordered" evidence="5">
    <location>
        <begin position="1617"/>
        <end position="1641"/>
    </location>
</feature>
<dbReference type="InterPro" id="IPR036291">
    <property type="entry name" value="NAD(P)-bd_dom_sf"/>
</dbReference>
<dbReference type="InterPro" id="IPR049552">
    <property type="entry name" value="PKS_DH_N"/>
</dbReference>
<dbReference type="Gene3D" id="3.10.129.110">
    <property type="entry name" value="Polyketide synthase dehydratase"/>
    <property type="match status" value="1"/>
</dbReference>
<dbReference type="Gene3D" id="1.10.1200.10">
    <property type="entry name" value="ACP-like"/>
    <property type="match status" value="1"/>
</dbReference>
<dbReference type="InterPro" id="IPR014031">
    <property type="entry name" value="Ketoacyl_synth_C"/>
</dbReference>
<dbReference type="PANTHER" id="PTHR43775:SF51">
    <property type="entry name" value="INACTIVE PHENOLPHTHIOCEROL SYNTHESIS POLYKETIDE SYNTHASE TYPE I PKS1-RELATED"/>
    <property type="match status" value="1"/>
</dbReference>
<organism evidence="9 10">
    <name type="scientific">Microseira wollei NIES-4236</name>
    <dbReference type="NCBI Taxonomy" id="2530354"/>
    <lineage>
        <taxon>Bacteria</taxon>
        <taxon>Bacillati</taxon>
        <taxon>Cyanobacteriota</taxon>
        <taxon>Cyanophyceae</taxon>
        <taxon>Oscillatoriophycideae</taxon>
        <taxon>Aerosakkonematales</taxon>
        <taxon>Aerosakkonemataceae</taxon>
        <taxon>Microseira</taxon>
    </lineage>
</organism>
<feature type="domain" description="Carrier" evidence="6">
    <location>
        <begin position="948"/>
        <end position="1024"/>
    </location>
</feature>
<dbReference type="InterPro" id="IPR001227">
    <property type="entry name" value="Ac_transferase_dom_sf"/>
</dbReference>
<feature type="region of interest" description="Disordered" evidence="5">
    <location>
        <begin position="917"/>
        <end position="939"/>
    </location>
</feature>
<dbReference type="Proteomes" id="UP001050975">
    <property type="component" value="Unassembled WGS sequence"/>
</dbReference>
<dbReference type="InterPro" id="IPR014043">
    <property type="entry name" value="Acyl_transferase_dom"/>
</dbReference>
<evidence type="ECO:0000256" key="1">
    <source>
        <dbReference type="ARBA" id="ARBA00022450"/>
    </source>
</evidence>
<evidence type="ECO:0000259" key="7">
    <source>
        <dbReference type="PROSITE" id="PS52004"/>
    </source>
</evidence>
<dbReference type="Gene3D" id="3.40.366.10">
    <property type="entry name" value="Malonyl-Coenzyme A Acyl Carrier Protein, domain 2"/>
    <property type="match status" value="1"/>
</dbReference>
<evidence type="ECO:0000256" key="2">
    <source>
        <dbReference type="ARBA" id="ARBA00022553"/>
    </source>
</evidence>
<evidence type="ECO:0000259" key="8">
    <source>
        <dbReference type="PROSITE" id="PS52019"/>
    </source>
</evidence>
<evidence type="ECO:0000256" key="3">
    <source>
        <dbReference type="ARBA" id="ARBA00022679"/>
    </source>
</evidence>
<dbReference type="InterPro" id="IPR016035">
    <property type="entry name" value="Acyl_Trfase/lysoPLipase"/>
</dbReference>
<keyword evidence="2" id="KW-0597">Phosphoprotein</keyword>
<gene>
    <name evidence="9" type="ORF">MiSe_67870</name>
</gene>
<evidence type="ECO:0000256" key="5">
    <source>
        <dbReference type="SAM" id="MobiDB-lite"/>
    </source>
</evidence>
<keyword evidence="3" id="KW-0808">Transferase</keyword>
<dbReference type="Pfam" id="PF02801">
    <property type="entry name" value="Ketoacyl-synt_C"/>
    <property type="match status" value="1"/>
</dbReference>
<dbReference type="Pfam" id="PF00109">
    <property type="entry name" value="ketoacyl-synt"/>
    <property type="match status" value="1"/>
</dbReference>
<dbReference type="PROSITE" id="PS52019">
    <property type="entry name" value="PKS_MFAS_DH"/>
    <property type="match status" value="1"/>
</dbReference>